<reference evidence="2 3" key="1">
    <citation type="submission" date="2020-09" db="EMBL/GenBank/DDBJ databases">
        <title>De no assembly of potato wild relative species, Solanum commersonii.</title>
        <authorList>
            <person name="Cho K."/>
        </authorList>
    </citation>
    <scope>NUCLEOTIDE SEQUENCE [LARGE SCALE GENOMIC DNA]</scope>
    <source>
        <strain evidence="2">LZ3.2</strain>
        <tissue evidence="2">Leaf</tissue>
    </source>
</reference>
<dbReference type="EMBL" id="JACXVP010000005">
    <property type="protein sequence ID" value="KAG5605383.1"/>
    <property type="molecule type" value="Genomic_DNA"/>
</dbReference>
<gene>
    <name evidence="2" type="ORF">H5410_026875</name>
</gene>
<protein>
    <submittedName>
        <fullName evidence="2">Uncharacterized protein</fullName>
    </submittedName>
</protein>
<dbReference type="Proteomes" id="UP000824120">
    <property type="component" value="Chromosome 5"/>
</dbReference>
<name>A0A9J5Z0C1_SOLCO</name>
<comment type="caution">
    <text evidence="2">The sequence shown here is derived from an EMBL/GenBank/DDBJ whole genome shotgun (WGS) entry which is preliminary data.</text>
</comment>
<sequence length="76" mass="8650">MVTLAERYPMIDNVMYMCCKGLPFQEPIDDDDTTVDEEDETNEDNTEDDGNDDDDTNVGDGDTTMMIRPDTYILDT</sequence>
<evidence type="ECO:0000313" key="3">
    <source>
        <dbReference type="Proteomes" id="UP000824120"/>
    </source>
</evidence>
<accession>A0A9J5Z0C1</accession>
<evidence type="ECO:0000313" key="2">
    <source>
        <dbReference type="EMBL" id="KAG5605383.1"/>
    </source>
</evidence>
<proteinExistence type="predicted"/>
<feature type="compositionally biased region" description="Acidic residues" evidence="1">
    <location>
        <begin position="27"/>
        <end position="57"/>
    </location>
</feature>
<feature type="region of interest" description="Disordered" evidence="1">
    <location>
        <begin position="23"/>
        <end position="76"/>
    </location>
</feature>
<keyword evidence="3" id="KW-1185">Reference proteome</keyword>
<organism evidence="2 3">
    <name type="scientific">Solanum commersonii</name>
    <name type="common">Commerson's wild potato</name>
    <name type="synonym">Commerson's nightshade</name>
    <dbReference type="NCBI Taxonomy" id="4109"/>
    <lineage>
        <taxon>Eukaryota</taxon>
        <taxon>Viridiplantae</taxon>
        <taxon>Streptophyta</taxon>
        <taxon>Embryophyta</taxon>
        <taxon>Tracheophyta</taxon>
        <taxon>Spermatophyta</taxon>
        <taxon>Magnoliopsida</taxon>
        <taxon>eudicotyledons</taxon>
        <taxon>Gunneridae</taxon>
        <taxon>Pentapetalae</taxon>
        <taxon>asterids</taxon>
        <taxon>lamiids</taxon>
        <taxon>Solanales</taxon>
        <taxon>Solanaceae</taxon>
        <taxon>Solanoideae</taxon>
        <taxon>Solaneae</taxon>
        <taxon>Solanum</taxon>
    </lineage>
</organism>
<dbReference type="AlphaFoldDB" id="A0A9J5Z0C1"/>
<evidence type="ECO:0000256" key="1">
    <source>
        <dbReference type="SAM" id="MobiDB-lite"/>
    </source>
</evidence>